<sequence>MPKINRGTTTKLSIRLSAGARQKISKAAENLGISLAGVIIFELTKILKNPPSLSEIEQLEEEISLERNHFVMTVNEKLMEKINSMAIDYNMRKNVLVGLIVSNHFVNMDDLEEEKDLQPKKLMVQINETLKKKIMEYSEENYIPLGAIIGYSILNGPYEKFPKYEDGEAEKIFINVPEYIGQMVKEGAEELNIREHFYTSLCIYKQFMVPSGRFFELEKEQ</sequence>
<evidence type="ECO:0000313" key="1">
    <source>
        <dbReference type="EMBL" id="MED1205594.1"/>
    </source>
</evidence>
<comment type="caution">
    <text evidence="1">The sequence shown here is derived from an EMBL/GenBank/DDBJ whole genome shotgun (WGS) entry which is preliminary data.</text>
</comment>
<reference evidence="1 2" key="1">
    <citation type="submission" date="2023-03" db="EMBL/GenBank/DDBJ databases">
        <title>Bacillus Genome Sequencing.</title>
        <authorList>
            <person name="Dunlap C."/>
        </authorList>
    </citation>
    <scope>NUCLEOTIDE SEQUENCE [LARGE SCALE GENOMIC DNA]</scope>
    <source>
        <strain evidence="1 2">B-23453</strain>
    </source>
</reference>
<dbReference type="RefSeq" id="WP_066270881.1">
    <property type="nucleotide sequence ID" value="NZ_JARMAB010000038.1"/>
</dbReference>
<dbReference type="Proteomes" id="UP001341444">
    <property type="component" value="Unassembled WGS sequence"/>
</dbReference>
<proteinExistence type="predicted"/>
<organism evidence="1 2">
    <name type="scientific">Heyndrickxia acidicola</name>
    <dbReference type="NCBI Taxonomy" id="209389"/>
    <lineage>
        <taxon>Bacteria</taxon>
        <taxon>Bacillati</taxon>
        <taxon>Bacillota</taxon>
        <taxon>Bacilli</taxon>
        <taxon>Bacillales</taxon>
        <taxon>Bacillaceae</taxon>
        <taxon>Heyndrickxia</taxon>
    </lineage>
</organism>
<name>A0ABU6MLM9_9BACI</name>
<dbReference type="EMBL" id="JARMAB010000038">
    <property type="protein sequence ID" value="MED1205594.1"/>
    <property type="molecule type" value="Genomic_DNA"/>
</dbReference>
<keyword evidence="2" id="KW-1185">Reference proteome</keyword>
<accession>A0ABU6MLM9</accession>
<evidence type="ECO:0000313" key="2">
    <source>
        <dbReference type="Proteomes" id="UP001341444"/>
    </source>
</evidence>
<protein>
    <submittedName>
        <fullName evidence="1">Uncharacterized protein</fullName>
    </submittedName>
</protein>
<gene>
    <name evidence="1" type="ORF">P4T90_21400</name>
</gene>